<dbReference type="GO" id="GO:0005524">
    <property type="term" value="F:ATP binding"/>
    <property type="evidence" value="ECO:0007669"/>
    <property type="project" value="UniProtKB-UniRule"/>
</dbReference>
<dbReference type="GO" id="GO:0003676">
    <property type="term" value="F:nucleic acid binding"/>
    <property type="evidence" value="ECO:0007669"/>
    <property type="project" value="InterPro"/>
</dbReference>
<dbReference type="RefSeq" id="WP_005683981.1">
    <property type="nucleotide sequence ID" value="NZ_ADNC01000027.1"/>
</dbReference>
<dbReference type="eggNOG" id="COG0017">
    <property type="taxonomic scope" value="Bacteria"/>
</dbReference>
<dbReference type="SUPFAM" id="SSF55681">
    <property type="entry name" value="Class II aaRS and biotin synthetases"/>
    <property type="match status" value="1"/>
</dbReference>
<feature type="domain" description="Aminoacyl-transfer RNA synthetases class-II family profile" evidence="10">
    <location>
        <begin position="136"/>
        <end position="441"/>
    </location>
</feature>
<comment type="caution">
    <text evidence="11">The sequence shown here is derived from an EMBL/GenBank/DDBJ whole genome shotgun (WGS) entry which is preliminary data.</text>
</comment>
<evidence type="ECO:0000256" key="9">
    <source>
        <dbReference type="HAMAP-Rule" id="MF_00534"/>
    </source>
</evidence>
<dbReference type="Gene3D" id="2.40.50.140">
    <property type="entry name" value="Nucleic acid-binding proteins"/>
    <property type="match status" value="1"/>
</dbReference>
<evidence type="ECO:0000256" key="8">
    <source>
        <dbReference type="ARBA" id="ARBA00023146"/>
    </source>
</evidence>
<dbReference type="Gene3D" id="3.30.930.10">
    <property type="entry name" value="Bira Bifunctional Protein, Domain 2"/>
    <property type="match status" value="1"/>
</dbReference>
<dbReference type="PANTHER" id="PTHR22594:SF34">
    <property type="entry name" value="ASPARAGINE--TRNA LIGASE, MITOCHONDRIAL-RELATED"/>
    <property type="match status" value="1"/>
</dbReference>
<evidence type="ECO:0000313" key="11">
    <source>
        <dbReference type="EMBL" id="EFF41340.1"/>
    </source>
</evidence>
<dbReference type="PANTHER" id="PTHR22594">
    <property type="entry name" value="ASPARTYL/LYSYL-TRNA SYNTHETASE"/>
    <property type="match status" value="1"/>
</dbReference>
<dbReference type="HAMAP" id="MF_00534">
    <property type="entry name" value="Asn_tRNA_synth"/>
    <property type="match status" value="1"/>
</dbReference>
<dbReference type="PROSITE" id="PS50862">
    <property type="entry name" value="AA_TRNA_LIGASE_II"/>
    <property type="match status" value="1"/>
</dbReference>
<comment type="subunit">
    <text evidence="2 9">Homodimer.</text>
</comment>
<comment type="subcellular location">
    <subcellularLocation>
        <location evidence="9">Cytoplasm</location>
    </subcellularLocation>
</comment>
<evidence type="ECO:0000313" key="12">
    <source>
        <dbReference type="Proteomes" id="UP000004757"/>
    </source>
</evidence>
<dbReference type="Proteomes" id="UP000004757">
    <property type="component" value="Unassembled WGS sequence"/>
</dbReference>
<keyword evidence="4 9" id="KW-0436">Ligase</keyword>
<dbReference type="InterPro" id="IPR045864">
    <property type="entry name" value="aa-tRNA-synth_II/BPL/LPL"/>
</dbReference>
<evidence type="ECO:0000256" key="2">
    <source>
        <dbReference type="ARBA" id="ARBA00011738"/>
    </source>
</evidence>
<evidence type="ECO:0000256" key="3">
    <source>
        <dbReference type="ARBA" id="ARBA00022490"/>
    </source>
</evidence>
<dbReference type="NCBIfam" id="NF003037">
    <property type="entry name" value="PRK03932.1"/>
    <property type="match status" value="1"/>
</dbReference>
<evidence type="ECO:0000256" key="1">
    <source>
        <dbReference type="ARBA" id="ARBA00008226"/>
    </source>
</evidence>
<reference evidence="11 12" key="1">
    <citation type="submission" date="2010-03" db="EMBL/GenBank/DDBJ databases">
        <authorList>
            <person name="Glass J.I."/>
            <person name="Benders G.A."/>
            <person name="Durkin A.S."/>
            <person name="Farmerie W.G."/>
            <person name="Hlavinka K."/>
            <person name="Hostetler J."/>
            <person name="Jackson J."/>
            <person name="May M.A."/>
            <person name="Miller R.H."/>
            <person name="Paralanov V."/>
            <person name="Radune D."/>
            <person name="Szczypinski B."/>
            <person name="Brown D.R."/>
        </authorList>
    </citation>
    <scope>NUCLEOTIDE SEQUENCE [LARGE SCALE GENOMIC DNA]</scope>
    <source>
        <strain evidence="11 12">A21JP2</strain>
    </source>
</reference>
<keyword evidence="12" id="KW-1185">Reference proteome</keyword>
<name>D4XX06_9BACT</name>
<dbReference type="EMBL" id="ADNC01000027">
    <property type="protein sequence ID" value="EFF41340.1"/>
    <property type="molecule type" value="Genomic_DNA"/>
</dbReference>
<keyword evidence="3 9" id="KW-0963">Cytoplasm</keyword>
<keyword evidence="8 9" id="KW-0030">Aminoacyl-tRNA synthetase</keyword>
<dbReference type="SUPFAM" id="SSF50249">
    <property type="entry name" value="Nucleic acid-binding proteins"/>
    <property type="match status" value="1"/>
</dbReference>
<dbReference type="InterPro" id="IPR004365">
    <property type="entry name" value="NA-bd_OB_tRNA"/>
</dbReference>
<dbReference type="AlphaFoldDB" id="D4XX06"/>
<evidence type="ECO:0000256" key="6">
    <source>
        <dbReference type="ARBA" id="ARBA00022840"/>
    </source>
</evidence>
<keyword evidence="7 9" id="KW-0648">Protein biosynthesis</keyword>
<evidence type="ECO:0000256" key="4">
    <source>
        <dbReference type="ARBA" id="ARBA00022598"/>
    </source>
</evidence>
<dbReference type="GO" id="GO:0006421">
    <property type="term" value="P:asparaginyl-tRNA aminoacylation"/>
    <property type="evidence" value="ECO:0007669"/>
    <property type="project" value="UniProtKB-UniRule"/>
</dbReference>
<organism evidence="11 12">
    <name type="scientific">Mycoplasmopsis alligatoris A21JP2</name>
    <dbReference type="NCBI Taxonomy" id="747682"/>
    <lineage>
        <taxon>Bacteria</taxon>
        <taxon>Bacillati</taxon>
        <taxon>Mycoplasmatota</taxon>
        <taxon>Mycoplasmoidales</taxon>
        <taxon>Metamycoplasmataceae</taxon>
        <taxon>Mycoplasmopsis</taxon>
    </lineage>
</organism>
<keyword evidence="5 9" id="KW-0547">Nucleotide-binding</keyword>
<dbReference type="PRINTS" id="PR01042">
    <property type="entry name" value="TRNASYNTHASP"/>
</dbReference>
<accession>D4XX06</accession>
<proteinExistence type="inferred from homology"/>
<dbReference type="EC" id="6.1.1.22" evidence="9"/>
<dbReference type="GO" id="GO:0005737">
    <property type="term" value="C:cytoplasm"/>
    <property type="evidence" value="ECO:0007669"/>
    <property type="project" value="UniProtKB-SubCell"/>
</dbReference>
<gene>
    <name evidence="9 11" type="primary">asnS</name>
    <name evidence="11" type="ORF">MALL_0258</name>
</gene>
<comment type="similarity">
    <text evidence="1 9">Belongs to the class-II aminoacyl-tRNA synthetase family.</text>
</comment>
<dbReference type="InterPro" id="IPR002312">
    <property type="entry name" value="Asp/Asn-tRNA-synth_IIb"/>
</dbReference>
<dbReference type="Pfam" id="PF00152">
    <property type="entry name" value="tRNA-synt_2"/>
    <property type="match status" value="1"/>
</dbReference>
<dbReference type="GO" id="GO:0004816">
    <property type="term" value="F:asparagine-tRNA ligase activity"/>
    <property type="evidence" value="ECO:0007669"/>
    <property type="project" value="UniProtKB-UniRule"/>
</dbReference>
<dbReference type="CDD" id="cd04318">
    <property type="entry name" value="EcAsnRS_like_N"/>
    <property type="match status" value="1"/>
</dbReference>
<sequence>MHTVKLLLLRPNYYNNWENFELEGWVDSNRGNNKLRFINLNDGSTVKSLQIVIKGTNFDFELLDQIKIGASIKVTGKIVATPGSKQPIELVASQIQLLKNTDNDYPIQNQEINVETLREIPHIRHRTKTLKSAMLIRSVLAQEIHKYFIAHDYFLMASPIITSNDGEGAGETFNVSDDSKEPFFGLNKKATLGVTGQLHAESYAIGFKKVYTFAPTFRAEHSNTKKHAAEFWMVEPEIAFYKLNDVVNLADHMLKTVIRNTLAKCKFEFDFLEENVDSELRARLDLFINNKLSIIDYTQAIKELQKVKDIFENQDIEFGLDLATEHERYIAEKLFNGPVAVINFPKAFKAFYMHQNDDNKTVAAFDLLVPGIGELIGGSQREVRYEKLLERVKELKIDQEDLQWYLDLRRFGDSGSSGFGLGFERLVMYVTGLDNIRDVIPYPRTTGNIRM</sequence>
<dbReference type="Pfam" id="PF01336">
    <property type="entry name" value="tRNA_anti-codon"/>
    <property type="match status" value="1"/>
</dbReference>
<evidence type="ECO:0000256" key="5">
    <source>
        <dbReference type="ARBA" id="ARBA00022741"/>
    </source>
</evidence>
<dbReference type="InterPro" id="IPR012340">
    <property type="entry name" value="NA-bd_OB-fold"/>
</dbReference>
<evidence type="ECO:0000259" key="10">
    <source>
        <dbReference type="PROSITE" id="PS50862"/>
    </source>
</evidence>
<comment type="catalytic activity">
    <reaction evidence="9">
        <text>tRNA(Asn) + L-asparagine + ATP = L-asparaginyl-tRNA(Asn) + AMP + diphosphate + H(+)</text>
        <dbReference type="Rhea" id="RHEA:11180"/>
        <dbReference type="Rhea" id="RHEA-COMP:9659"/>
        <dbReference type="Rhea" id="RHEA-COMP:9674"/>
        <dbReference type="ChEBI" id="CHEBI:15378"/>
        <dbReference type="ChEBI" id="CHEBI:30616"/>
        <dbReference type="ChEBI" id="CHEBI:33019"/>
        <dbReference type="ChEBI" id="CHEBI:58048"/>
        <dbReference type="ChEBI" id="CHEBI:78442"/>
        <dbReference type="ChEBI" id="CHEBI:78515"/>
        <dbReference type="ChEBI" id="CHEBI:456215"/>
        <dbReference type="EC" id="6.1.1.22"/>
    </reaction>
</comment>
<protein>
    <recommendedName>
        <fullName evidence="9">Asparagine--tRNA ligase</fullName>
        <ecNumber evidence="9">6.1.1.22</ecNumber>
    </recommendedName>
    <alternativeName>
        <fullName evidence="9">Asparaginyl-tRNA synthetase</fullName>
        <shortName evidence="9">AsnRS</shortName>
    </alternativeName>
</protein>
<keyword evidence="6 9" id="KW-0067">ATP-binding</keyword>
<dbReference type="OrthoDB" id="9762036at2"/>
<dbReference type="FunFam" id="3.30.930.10:FF:000016">
    <property type="entry name" value="Asparagine--tRNA ligase"/>
    <property type="match status" value="1"/>
</dbReference>
<evidence type="ECO:0000256" key="7">
    <source>
        <dbReference type="ARBA" id="ARBA00022917"/>
    </source>
</evidence>
<dbReference type="STRING" id="747682.MALL_0258"/>
<dbReference type="InterPro" id="IPR004364">
    <property type="entry name" value="Aa-tRNA-synt_II"/>
</dbReference>
<dbReference type="NCBIfam" id="TIGR00457">
    <property type="entry name" value="asnS"/>
    <property type="match status" value="1"/>
</dbReference>
<dbReference type="InterPro" id="IPR006195">
    <property type="entry name" value="aa-tRNA-synth_II"/>
</dbReference>
<dbReference type="InterPro" id="IPR004522">
    <property type="entry name" value="Asn-tRNA-ligase"/>
</dbReference>